<evidence type="ECO:0000313" key="18">
    <source>
        <dbReference type="Proteomes" id="UP000319257"/>
    </source>
</evidence>
<dbReference type="GO" id="GO:0016020">
    <property type="term" value="C:membrane"/>
    <property type="evidence" value="ECO:0007669"/>
    <property type="project" value="UniProtKB-SubCell"/>
</dbReference>
<gene>
    <name evidence="17" type="ORF">E0L32_000411</name>
</gene>
<evidence type="ECO:0000256" key="6">
    <source>
        <dbReference type="ARBA" id="ARBA00022692"/>
    </source>
</evidence>
<name>A0A507B2P9_9PEZI</name>
<proteinExistence type="inferred from homology"/>
<evidence type="ECO:0000256" key="1">
    <source>
        <dbReference type="ARBA" id="ARBA00001971"/>
    </source>
</evidence>
<dbReference type="InParanoid" id="A0A507B2P9"/>
<dbReference type="GO" id="GO:0020037">
    <property type="term" value="F:heme binding"/>
    <property type="evidence" value="ECO:0007669"/>
    <property type="project" value="InterPro"/>
</dbReference>
<evidence type="ECO:0000256" key="9">
    <source>
        <dbReference type="ARBA" id="ARBA00023002"/>
    </source>
</evidence>
<evidence type="ECO:0000256" key="11">
    <source>
        <dbReference type="ARBA" id="ARBA00023026"/>
    </source>
</evidence>
<evidence type="ECO:0000256" key="5">
    <source>
        <dbReference type="ARBA" id="ARBA00022617"/>
    </source>
</evidence>
<evidence type="ECO:0000256" key="10">
    <source>
        <dbReference type="ARBA" id="ARBA00023004"/>
    </source>
</evidence>
<dbReference type="CDD" id="cd11060">
    <property type="entry name" value="CYP57A1-like"/>
    <property type="match status" value="1"/>
</dbReference>
<dbReference type="PANTHER" id="PTHR24305:SF77">
    <property type="entry name" value="CYTOCHROME P450 MONOOXYGENASE"/>
    <property type="match status" value="1"/>
</dbReference>
<keyword evidence="11" id="KW-0843">Virulence</keyword>
<keyword evidence="12" id="KW-0503">Monooxygenase</keyword>
<dbReference type="RefSeq" id="XP_030995728.1">
    <property type="nucleotide sequence ID" value="XM_031138493.1"/>
</dbReference>
<keyword evidence="8" id="KW-0472">Membrane</keyword>
<dbReference type="InterPro" id="IPR050121">
    <property type="entry name" value="Cytochrome_P450_monoxygenase"/>
</dbReference>
<keyword evidence="9" id="KW-0560">Oxidoreductase</keyword>
<keyword evidence="8" id="KW-1133">Transmembrane helix</keyword>
<dbReference type="Gene3D" id="1.10.630.10">
    <property type="entry name" value="Cytochrome P450"/>
    <property type="match status" value="1"/>
</dbReference>
<dbReference type="Proteomes" id="UP000319257">
    <property type="component" value="Unassembled WGS sequence"/>
</dbReference>
<dbReference type="GO" id="GO:0005506">
    <property type="term" value="F:iron ion binding"/>
    <property type="evidence" value="ECO:0007669"/>
    <property type="project" value="InterPro"/>
</dbReference>
<keyword evidence="7 16" id="KW-0479">Metal-binding</keyword>
<reference evidence="17 18" key="1">
    <citation type="submission" date="2019-06" db="EMBL/GenBank/DDBJ databases">
        <title>Draft genome sequence of the filamentous fungus Phialemoniopsis curvata isolated from diesel fuel.</title>
        <authorList>
            <person name="Varaljay V.A."/>
            <person name="Lyon W.J."/>
            <person name="Crouch A.L."/>
            <person name="Drake C.E."/>
            <person name="Hollomon J.M."/>
            <person name="Nadeau L.J."/>
            <person name="Nunn H.S."/>
            <person name="Stevenson B.S."/>
            <person name="Bojanowski C.L."/>
            <person name="Crookes-Goodson W.J."/>
        </authorList>
    </citation>
    <scope>NUCLEOTIDE SEQUENCE [LARGE SCALE GENOMIC DNA]</scope>
    <source>
        <strain evidence="17 18">D216</strain>
    </source>
</reference>
<dbReference type="SUPFAM" id="SSF48264">
    <property type="entry name" value="Cytochrome P450"/>
    <property type="match status" value="1"/>
</dbReference>
<comment type="subcellular location">
    <subcellularLocation>
        <location evidence="2">Membrane</location>
        <topology evidence="2">Single-pass membrane protein</topology>
    </subcellularLocation>
</comment>
<keyword evidence="18" id="KW-1185">Reference proteome</keyword>
<evidence type="ECO:0000256" key="3">
    <source>
        <dbReference type="ARBA" id="ARBA00004972"/>
    </source>
</evidence>
<keyword evidence="6" id="KW-0812">Transmembrane</keyword>
<protein>
    <recommendedName>
        <fullName evidence="14">Cytochrome P450 monooxygenase ABA1</fullName>
    </recommendedName>
    <alternativeName>
        <fullName evidence="15">Abscisic acid biosynthesis protein 1</fullName>
    </alternativeName>
    <alternativeName>
        <fullName evidence="13">Cytochrome P450 monooxygenase aba1</fullName>
    </alternativeName>
</protein>
<evidence type="ECO:0000256" key="7">
    <source>
        <dbReference type="ARBA" id="ARBA00022723"/>
    </source>
</evidence>
<comment type="caution">
    <text evidence="17">The sequence shown here is derived from an EMBL/GenBank/DDBJ whole genome shotgun (WGS) entry which is preliminary data.</text>
</comment>
<feature type="binding site" description="axial binding residue" evidence="16">
    <location>
        <position position="439"/>
    </location>
    <ligand>
        <name>heme</name>
        <dbReference type="ChEBI" id="CHEBI:30413"/>
    </ligand>
    <ligandPart>
        <name>Fe</name>
        <dbReference type="ChEBI" id="CHEBI:18248"/>
    </ligandPart>
</feature>
<evidence type="ECO:0000256" key="4">
    <source>
        <dbReference type="ARBA" id="ARBA00010617"/>
    </source>
</evidence>
<dbReference type="PANTHER" id="PTHR24305">
    <property type="entry name" value="CYTOCHROME P450"/>
    <property type="match status" value="1"/>
</dbReference>
<organism evidence="17 18">
    <name type="scientific">Thyridium curvatum</name>
    <dbReference type="NCBI Taxonomy" id="1093900"/>
    <lineage>
        <taxon>Eukaryota</taxon>
        <taxon>Fungi</taxon>
        <taxon>Dikarya</taxon>
        <taxon>Ascomycota</taxon>
        <taxon>Pezizomycotina</taxon>
        <taxon>Sordariomycetes</taxon>
        <taxon>Sordariomycetidae</taxon>
        <taxon>Thyridiales</taxon>
        <taxon>Thyridiaceae</taxon>
        <taxon>Thyridium</taxon>
    </lineage>
</organism>
<dbReference type="GO" id="GO:0016705">
    <property type="term" value="F:oxidoreductase activity, acting on paired donors, with incorporation or reduction of molecular oxygen"/>
    <property type="evidence" value="ECO:0007669"/>
    <property type="project" value="InterPro"/>
</dbReference>
<evidence type="ECO:0000256" key="12">
    <source>
        <dbReference type="ARBA" id="ARBA00023033"/>
    </source>
</evidence>
<accession>A0A507B2P9</accession>
<evidence type="ECO:0000256" key="16">
    <source>
        <dbReference type="PIRSR" id="PIRSR602401-1"/>
    </source>
</evidence>
<dbReference type="EMBL" id="SKBQ01000002">
    <property type="protein sequence ID" value="TPX14017.1"/>
    <property type="molecule type" value="Genomic_DNA"/>
</dbReference>
<dbReference type="OrthoDB" id="3934656at2759"/>
<keyword evidence="10 16" id="KW-0408">Iron</keyword>
<evidence type="ECO:0000256" key="14">
    <source>
        <dbReference type="ARBA" id="ARBA00068222"/>
    </source>
</evidence>
<dbReference type="FunFam" id="1.10.630.10:FF:000076">
    <property type="entry name" value="Cytochrome P450 monooxygenase"/>
    <property type="match status" value="1"/>
</dbReference>
<dbReference type="InterPro" id="IPR001128">
    <property type="entry name" value="Cyt_P450"/>
</dbReference>
<keyword evidence="5 16" id="KW-0349">Heme</keyword>
<dbReference type="Pfam" id="PF00067">
    <property type="entry name" value="p450"/>
    <property type="match status" value="1"/>
</dbReference>
<sequence>MGILVLAIAAALLYYVAATARAWLRLRSFPGPPLAGLSYAWIARADWSGRGWKYWRDASARYGPLVRVGPNELITDDVELLRRMSGARSRYTRSQWYALNRLDPYEDSMFSHRDTATHDRLKAQTAAAYSGKENPALEMEIDDVMGQVKALIRRKYLSQGRTLKPLDLGSLCQHFTLDSITRIAFGEEFGFVREDGDVHNYMKIVEDIAPFMQVAADVPILASIMSSPIVLKLAGPSTKDKMGIGKLMGVAQAVVGKRFQPDAPDQRDMLGAFIRHGLTRRQCETEALFQVMAGSDTTATAIRTTMLYIMTTPHIYTKLLQEISNAIRDGKASKPITSAEAENLPYIQAIVFEGLRIHPPFAGLAMKQVPPEGDTFNGKFIPGGTRIAASIWSLTHSKAIFGADAELFRPERWIEADEATRNEMRRATEMVFGYGRWGCAGKSIAFMELNKIFFELWREFDFQLVYPTKPMEVVNHNLFLQKEMWVKVTERDAI</sequence>
<evidence type="ECO:0000256" key="2">
    <source>
        <dbReference type="ARBA" id="ARBA00004167"/>
    </source>
</evidence>
<dbReference type="GO" id="GO:0004497">
    <property type="term" value="F:monooxygenase activity"/>
    <property type="evidence" value="ECO:0007669"/>
    <property type="project" value="UniProtKB-KW"/>
</dbReference>
<comment type="pathway">
    <text evidence="3">Hormone biosynthesis.</text>
</comment>
<evidence type="ECO:0000256" key="15">
    <source>
        <dbReference type="ARBA" id="ARBA00079990"/>
    </source>
</evidence>
<dbReference type="InterPro" id="IPR036396">
    <property type="entry name" value="Cyt_P450_sf"/>
</dbReference>
<dbReference type="AlphaFoldDB" id="A0A507B2P9"/>
<evidence type="ECO:0000256" key="8">
    <source>
        <dbReference type="ARBA" id="ARBA00022989"/>
    </source>
</evidence>
<dbReference type="PRINTS" id="PR00385">
    <property type="entry name" value="P450"/>
</dbReference>
<evidence type="ECO:0000256" key="13">
    <source>
        <dbReference type="ARBA" id="ARBA00067672"/>
    </source>
</evidence>
<comment type="similarity">
    <text evidence="4">Belongs to the cytochrome P450 family.</text>
</comment>
<dbReference type="GeneID" id="41967858"/>
<dbReference type="STRING" id="1093900.A0A507B2P9"/>
<comment type="cofactor">
    <cofactor evidence="1 16">
        <name>heme</name>
        <dbReference type="ChEBI" id="CHEBI:30413"/>
    </cofactor>
</comment>
<dbReference type="PRINTS" id="PR00463">
    <property type="entry name" value="EP450I"/>
</dbReference>
<dbReference type="InterPro" id="IPR002401">
    <property type="entry name" value="Cyt_P450_E_grp-I"/>
</dbReference>
<evidence type="ECO:0000313" key="17">
    <source>
        <dbReference type="EMBL" id="TPX14017.1"/>
    </source>
</evidence>